<keyword evidence="6" id="KW-1185">Reference proteome</keyword>
<evidence type="ECO:0000313" key="6">
    <source>
        <dbReference type="Proteomes" id="UP001218188"/>
    </source>
</evidence>
<gene>
    <name evidence="5" type="ORF">C8F04DRAFT_1252906</name>
    <name evidence="4" type="ORF">C8F04DRAFT_1266441</name>
    <name evidence="3" type="ORF">C8F04DRAFT_1268531</name>
    <name evidence="2" type="ORF">C8F04DRAFT_1277924</name>
</gene>
<dbReference type="Proteomes" id="UP001218188">
    <property type="component" value="Unassembled WGS sequence"/>
</dbReference>
<comment type="caution">
    <text evidence="4">The sequence shown here is derived from an EMBL/GenBank/DDBJ whole genome shotgun (WGS) entry which is preliminary data.</text>
</comment>
<dbReference type="EMBL" id="JARJCM010000348">
    <property type="protein sequence ID" value="KAJ7018243.1"/>
    <property type="molecule type" value="Genomic_DNA"/>
</dbReference>
<dbReference type="EMBL" id="JARJCM010000117">
    <property type="protein sequence ID" value="KAJ7028045.1"/>
    <property type="molecule type" value="Genomic_DNA"/>
</dbReference>
<name>A0AAD6SL13_9AGAR</name>
<dbReference type="EMBL" id="JARJCM010000016">
    <property type="protein sequence ID" value="KAJ7041589.1"/>
    <property type="molecule type" value="Genomic_DNA"/>
</dbReference>
<evidence type="ECO:0000313" key="3">
    <source>
        <dbReference type="EMBL" id="KAJ7026060.1"/>
    </source>
</evidence>
<evidence type="ECO:0000256" key="1">
    <source>
        <dbReference type="SAM" id="MobiDB-lite"/>
    </source>
</evidence>
<evidence type="ECO:0000313" key="4">
    <source>
        <dbReference type="EMBL" id="KAJ7028045.1"/>
    </source>
</evidence>
<proteinExistence type="predicted"/>
<organism evidence="4 6">
    <name type="scientific">Mycena alexandri</name>
    <dbReference type="NCBI Taxonomy" id="1745969"/>
    <lineage>
        <taxon>Eukaryota</taxon>
        <taxon>Fungi</taxon>
        <taxon>Dikarya</taxon>
        <taxon>Basidiomycota</taxon>
        <taxon>Agaricomycotina</taxon>
        <taxon>Agaricomycetes</taxon>
        <taxon>Agaricomycetidae</taxon>
        <taxon>Agaricales</taxon>
        <taxon>Marasmiineae</taxon>
        <taxon>Mycenaceae</taxon>
        <taxon>Mycena</taxon>
    </lineage>
</organism>
<evidence type="ECO:0000313" key="2">
    <source>
        <dbReference type="EMBL" id="KAJ7018243.1"/>
    </source>
</evidence>
<accession>A0AAD6SL13</accession>
<reference evidence="4" key="1">
    <citation type="submission" date="2023-03" db="EMBL/GenBank/DDBJ databases">
        <title>Massive genome expansion in bonnet fungi (Mycena s.s.) driven by repeated elements and novel gene families across ecological guilds.</title>
        <authorList>
            <consortium name="Lawrence Berkeley National Laboratory"/>
            <person name="Harder C.B."/>
            <person name="Miyauchi S."/>
            <person name="Viragh M."/>
            <person name="Kuo A."/>
            <person name="Thoen E."/>
            <person name="Andreopoulos B."/>
            <person name="Lu D."/>
            <person name="Skrede I."/>
            <person name="Drula E."/>
            <person name="Henrissat B."/>
            <person name="Morin E."/>
            <person name="Kohler A."/>
            <person name="Barry K."/>
            <person name="LaButti K."/>
            <person name="Morin E."/>
            <person name="Salamov A."/>
            <person name="Lipzen A."/>
            <person name="Mereny Z."/>
            <person name="Hegedus B."/>
            <person name="Baldrian P."/>
            <person name="Stursova M."/>
            <person name="Weitz H."/>
            <person name="Taylor A."/>
            <person name="Grigoriev I.V."/>
            <person name="Nagy L.G."/>
            <person name="Martin F."/>
            <person name="Kauserud H."/>
        </authorList>
    </citation>
    <scope>NUCLEOTIDE SEQUENCE</scope>
    <source>
        <strain evidence="4">CBHHK200</strain>
    </source>
</reference>
<feature type="region of interest" description="Disordered" evidence="1">
    <location>
        <begin position="26"/>
        <end position="68"/>
    </location>
</feature>
<evidence type="ECO:0000313" key="5">
    <source>
        <dbReference type="EMBL" id="KAJ7041589.1"/>
    </source>
</evidence>
<protein>
    <submittedName>
        <fullName evidence="4">Uncharacterized protein</fullName>
    </submittedName>
</protein>
<sequence length="137" mass="14746">MSSKDAASSTLLSYFSPIHVVKPGVRRKLDTPVAAPRKKALTAGRTNPLECGSSSGKQEKLRRLRPHSIATTKFLKRHPVVATPGSRESRDEALTVEDLWRPGPGPIQFFTFAATVIATLVPGSGLSSNGLVRTAKR</sequence>
<dbReference type="EMBL" id="JARJCM010000144">
    <property type="protein sequence ID" value="KAJ7026060.1"/>
    <property type="molecule type" value="Genomic_DNA"/>
</dbReference>
<dbReference type="AlphaFoldDB" id="A0AAD6SL13"/>